<dbReference type="GO" id="GO:0016020">
    <property type="term" value="C:membrane"/>
    <property type="evidence" value="ECO:0007669"/>
    <property type="project" value="TreeGrafter"/>
</dbReference>
<dbReference type="PRINTS" id="PR00111">
    <property type="entry name" value="ABHYDROLASE"/>
</dbReference>
<dbReference type="Proteomes" id="UP000198863">
    <property type="component" value="Unassembled WGS sequence"/>
</dbReference>
<gene>
    <name evidence="2" type="ORF">SAMN05660324_0195</name>
</gene>
<dbReference type="InterPro" id="IPR029058">
    <property type="entry name" value="AB_hydrolase_fold"/>
</dbReference>
<sequence>MPCPDTAVLASLCAVTDHLLPGVAATRVETDRLTQQVLHREDVDPRGGGEVVLLVHGNVSSALFWQQQLLALQGPWRVLAVDLRGFGGTDPAPVDATRGVRDWSDDLAALVAALGAERVHLVGWSMGGGVVLQHLLDHAERVASVTLVAPVSPFGFGGTAGADGHRVHPDGTGAGAGGANPDFVAALAAGDTTADAPTSPRSIFRAFYVAPGSLPVDEQLEDLYVASMLTTRTGEDHYPGDVVAVDAWPGAAPGGRGVLNTMAPTVLDVSGITELPVKPPVLWIRGDVDQVVSDTSAFDLAFLGSIGAVPGWPGAAGFPPQPMVTQTRTVLDRYAASGGSYREVVLPEVGHAPHVERPQEFVVALLEHLTAPPAEPAGLT</sequence>
<dbReference type="AlphaFoldDB" id="A0A1G7LB59"/>
<accession>A0A1G7LB59</accession>
<dbReference type="PANTHER" id="PTHR43798">
    <property type="entry name" value="MONOACYLGLYCEROL LIPASE"/>
    <property type="match status" value="1"/>
</dbReference>
<evidence type="ECO:0000259" key="1">
    <source>
        <dbReference type="Pfam" id="PF00561"/>
    </source>
</evidence>
<dbReference type="PANTHER" id="PTHR43798:SF33">
    <property type="entry name" value="HYDROLASE, PUTATIVE (AFU_ORTHOLOGUE AFUA_2G14860)-RELATED"/>
    <property type="match status" value="1"/>
</dbReference>
<dbReference type="GO" id="GO:0003824">
    <property type="term" value="F:catalytic activity"/>
    <property type="evidence" value="ECO:0007669"/>
    <property type="project" value="UniProtKB-ARBA"/>
</dbReference>
<dbReference type="InterPro" id="IPR000073">
    <property type="entry name" value="AB_hydrolase_1"/>
</dbReference>
<dbReference type="EMBL" id="FNCF01000001">
    <property type="protein sequence ID" value="SDF46554.1"/>
    <property type="molecule type" value="Genomic_DNA"/>
</dbReference>
<dbReference type="Gene3D" id="3.40.50.1820">
    <property type="entry name" value="alpha/beta hydrolase"/>
    <property type="match status" value="1"/>
</dbReference>
<name>A0A1G7LB59_9ACTN</name>
<reference evidence="3" key="1">
    <citation type="submission" date="2016-10" db="EMBL/GenBank/DDBJ databases">
        <authorList>
            <person name="Varghese N."/>
            <person name="Submissions S."/>
        </authorList>
    </citation>
    <scope>NUCLEOTIDE SEQUENCE [LARGE SCALE GENOMIC DNA]</scope>
    <source>
        <strain evidence="3">DSM 44526</strain>
    </source>
</reference>
<feature type="domain" description="AB hydrolase-1" evidence="1">
    <location>
        <begin position="51"/>
        <end position="154"/>
    </location>
</feature>
<protein>
    <submittedName>
        <fullName evidence="2">Pimeloyl-ACP methyl ester carboxylesterase</fullName>
    </submittedName>
</protein>
<dbReference type="SUPFAM" id="SSF53474">
    <property type="entry name" value="alpha/beta-Hydrolases"/>
    <property type="match status" value="1"/>
</dbReference>
<keyword evidence="3" id="KW-1185">Reference proteome</keyword>
<proteinExistence type="predicted"/>
<dbReference type="OrthoDB" id="2987348at2"/>
<organism evidence="2 3">
    <name type="scientific">Klenkia brasiliensis</name>
    <dbReference type="NCBI Taxonomy" id="333142"/>
    <lineage>
        <taxon>Bacteria</taxon>
        <taxon>Bacillati</taxon>
        <taxon>Actinomycetota</taxon>
        <taxon>Actinomycetes</taxon>
        <taxon>Geodermatophilales</taxon>
        <taxon>Geodermatophilaceae</taxon>
        <taxon>Klenkia</taxon>
    </lineage>
</organism>
<dbReference type="Pfam" id="PF00561">
    <property type="entry name" value="Abhydrolase_1"/>
    <property type="match status" value="1"/>
</dbReference>
<dbReference type="InterPro" id="IPR050266">
    <property type="entry name" value="AB_hydrolase_sf"/>
</dbReference>
<evidence type="ECO:0000313" key="3">
    <source>
        <dbReference type="Proteomes" id="UP000198863"/>
    </source>
</evidence>
<evidence type="ECO:0000313" key="2">
    <source>
        <dbReference type="EMBL" id="SDF46554.1"/>
    </source>
</evidence>